<comment type="similarity">
    <text evidence="1">Belongs to the N-acylglucosamine 2-epimerase family.</text>
</comment>
<reference evidence="3 4" key="1">
    <citation type="submission" date="2016-09" db="EMBL/GenBank/DDBJ databases">
        <authorList>
            <person name="Capua I."/>
            <person name="De Benedictis P."/>
            <person name="Joannis T."/>
            <person name="Lombin L.H."/>
            <person name="Cattoli G."/>
        </authorList>
    </citation>
    <scope>NUCLEOTIDE SEQUENCE [LARGE SCALE GENOMIC DNA]</scope>
    <source>
        <strain evidence="3 4">UB20</strain>
    </source>
</reference>
<evidence type="ECO:0000256" key="2">
    <source>
        <dbReference type="ARBA" id="ARBA00023235"/>
    </source>
</evidence>
<proteinExistence type="inferred from homology"/>
<evidence type="ECO:0000256" key="1">
    <source>
        <dbReference type="ARBA" id="ARBA00008558"/>
    </source>
</evidence>
<name>A0A1D3USA2_TANFO</name>
<sequence>MNMDIKEYLGYWAEKYKNDLLTDIFPFWIKYGVDRVNGGYYTCVDRDGTLYDPTKSVWFQGRFAFVLAYAYNHIERNEEWLALSKSGIDFIEEHCTDRDGRMCFEVTADGTPLRKRRYLFSESFAAIAMSEYAIASGDRTYAEKALALFKLILKYKNTPGLTEPKYLPAFQAKGHSLCMILINTASRIRAAINDEVLTRQIDESIDEIRRHFMHPEYRALLETVGSNGEFIDTSAGRLINPGHCIETAWFLMEEAAFRKGDKALLETALTILDWSWEWGWDTEFGGIINFRDCRNFPAQDYSQDMKFWWPQTETVIAALYAYQATGNEKYLEMHRQVNEYMYAHFPDSQYGEWYGYLHRDGTVAQPAKGNLFKGPFHIPRMMIKAHLLCRELMT</sequence>
<dbReference type="SUPFAM" id="SSF48208">
    <property type="entry name" value="Six-hairpin glycosidases"/>
    <property type="match status" value="1"/>
</dbReference>
<evidence type="ECO:0000313" key="4">
    <source>
        <dbReference type="Proteomes" id="UP000182057"/>
    </source>
</evidence>
<dbReference type="AlphaFoldDB" id="A0A1D3USA2"/>
<evidence type="ECO:0000313" key="3">
    <source>
        <dbReference type="EMBL" id="SCQ22935.1"/>
    </source>
</evidence>
<protein>
    <submittedName>
        <fullName evidence="3">N-acetylneuraminate epimerase</fullName>
        <ecNumber evidence="3">5.1.3.11</ecNumber>
    </submittedName>
</protein>
<dbReference type="InterPro" id="IPR008928">
    <property type="entry name" value="6-hairpin_glycosidase_sf"/>
</dbReference>
<dbReference type="Proteomes" id="UP000182057">
    <property type="component" value="Unassembled WGS sequence"/>
</dbReference>
<dbReference type="InterPro" id="IPR012341">
    <property type="entry name" value="6hp_glycosidase-like_sf"/>
</dbReference>
<accession>A0A1D3USA2</accession>
<organism evidence="3 4">
    <name type="scientific">Tannerella forsythia</name>
    <name type="common">Bacteroides forsythus</name>
    <dbReference type="NCBI Taxonomy" id="28112"/>
    <lineage>
        <taxon>Bacteria</taxon>
        <taxon>Pseudomonadati</taxon>
        <taxon>Bacteroidota</taxon>
        <taxon>Bacteroidia</taxon>
        <taxon>Bacteroidales</taxon>
        <taxon>Tannerellaceae</taxon>
        <taxon>Tannerella</taxon>
    </lineage>
</organism>
<dbReference type="FunFam" id="1.50.10.10:FF:000021">
    <property type="entry name" value="N-acylglucosamine 2-epimerase"/>
    <property type="match status" value="1"/>
</dbReference>
<dbReference type="GO" id="GO:0005975">
    <property type="term" value="P:carbohydrate metabolic process"/>
    <property type="evidence" value="ECO:0007669"/>
    <property type="project" value="InterPro"/>
</dbReference>
<dbReference type="InterPro" id="IPR010819">
    <property type="entry name" value="AGE/CE"/>
</dbReference>
<dbReference type="PANTHER" id="PTHR15108">
    <property type="entry name" value="N-ACYLGLUCOSAMINE-2-EPIMERASE"/>
    <property type="match status" value="1"/>
</dbReference>
<dbReference type="GO" id="GO:0047736">
    <property type="term" value="F:cellobiose epimerase activity"/>
    <property type="evidence" value="ECO:0007669"/>
    <property type="project" value="UniProtKB-EC"/>
</dbReference>
<keyword evidence="2 3" id="KW-0413">Isomerase</keyword>
<gene>
    <name evidence="3" type="primary">nanE</name>
    <name evidence="3" type="ORF">TFUB20_01893</name>
</gene>
<dbReference type="Gene3D" id="1.50.10.10">
    <property type="match status" value="1"/>
</dbReference>
<dbReference type="Pfam" id="PF07221">
    <property type="entry name" value="GlcNAc_2-epim"/>
    <property type="match status" value="1"/>
</dbReference>
<dbReference type="EMBL" id="FMMM01000067">
    <property type="protein sequence ID" value="SCQ22935.1"/>
    <property type="molecule type" value="Genomic_DNA"/>
</dbReference>
<dbReference type="EC" id="5.1.3.11" evidence="3"/>